<keyword evidence="1" id="KW-0732">Signal</keyword>
<proteinExistence type="predicted"/>
<evidence type="ECO:0008006" key="3">
    <source>
        <dbReference type="Google" id="ProtNLM"/>
    </source>
</evidence>
<name>A0A8D8ZC66_9HEMI</name>
<dbReference type="AlphaFoldDB" id="A0A8D8ZC66"/>
<dbReference type="EMBL" id="HBUF01462496">
    <property type="protein sequence ID" value="CAG6744235.1"/>
    <property type="molecule type" value="Transcribed_RNA"/>
</dbReference>
<feature type="chain" id="PRO_5034015635" description="Secreted protein" evidence="1">
    <location>
        <begin position="21"/>
        <end position="131"/>
    </location>
</feature>
<organism evidence="2">
    <name type="scientific">Cacopsylla melanoneura</name>
    <dbReference type="NCBI Taxonomy" id="428564"/>
    <lineage>
        <taxon>Eukaryota</taxon>
        <taxon>Metazoa</taxon>
        <taxon>Ecdysozoa</taxon>
        <taxon>Arthropoda</taxon>
        <taxon>Hexapoda</taxon>
        <taxon>Insecta</taxon>
        <taxon>Pterygota</taxon>
        <taxon>Neoptera</taxon>
        <taxon>Paraneoptera</taxon>
        <taxon>Hemiptera</taxon>
        <taxon>Sternorrhyncha</taxon>
        <taxon>Psylloidea</taxon>
        <taxon>Psyllidae</taxon>
        <taxon>Psyllinae</taxon>
        <taxon>Cacopsylla</taxon>
    </lineage>
</organism>
<reference evidence="2" key="1">
    <citation type="submission" date="2021-05" db="EMBL/GenBank/DDBJ databases">
        <authorList>
            <person name="Alioto T."/>
            <person name="Alioto T."/>
            <person name="Gomez Garrido J."/>
        </authorList>
    </citation>
    <scope>NUCLEOTIDE SEQUENCE</scope>
</reference>
<protein>
    <recommendedName>
        <fullName evidence="3">Secreted protein</fullName>
    </recommendedName>
</protein>
<feature type="signal peptide" evidence="1">
    <location>
        <begin position="1"/>
        <end position="20"/>
    </location>
</feature>
<accession>A0A8D8ZC66</accession>
<evidence type="ECO:0000313" key="2">
    <source>
        <dbReference type="EMBL" id="CAG6744235.1"/>
    </source>
</evidence>
<evidence type="ECO:0000256" key="1">
    <source>
        <dbReference type="SAM" id="SignalP"/>
    </source>
</evidence>
<sequence>MLRDSIKLLRLLLCFLGSRSQYTRINIMALHYMMETQQRNSLCFIIIILDKHQNNAQYSDNYSAYCRTVKYTSSYTVNIARAGYAGIHYVVGAYTHNVIYGVCVCVILSGTDGCNHGTRSSGESVSIILHV</sequence>